<dbReference type="Proteomes" id="UP000279600">
    <property type="component" value="Chromosome"/>
</dbReference>
<accession>A0A3S9MV72</accession>
<dbReference type="RefSeq" id="WP_126445085.1">
    <property type="nucleotide sequence ID" value="NZ_CP034549.1"/>
</dbReference>
<evidence type="ECO:0000313" key="1">
    <source>
        <dbReference type="EMBL" id="AZQ43053.1"/>
    </source>
</evidence>
<reference evidence="1 2" key="1">
    <citation type="submission" date="2018-12" db="EMBL/GenBank/DDBJ databases">
        <title>Complete genome of Nonlabens sp. MJ115.</title>
        <authorList>
            <person name="Choi H.S."/>
            <person name="Jung J."/>
        </authorList>
    </citation>
    <scope>NUCLEOTIDE SEQUENCE [LARGE SCALE GENOMIC DNA]</scope>
    <source>
        <strain evidence="1 2">MJ115</strain>
    </source>
</reference>
<proteinExistence type="predicted"/>
<dbReference type="AlphaFoldDB" id="A0A3S9MV72"/>
<organism evidence="1 2">
    <name type="scientific">Nonlabens ponticola</name>
    <dbReference type="NCBI Taxonomy" id="2496866"/>
    <lineage>
        <taxon>Bacteria</taxon>
        <taxon>Pseudomonadati</taxon>
        <taxon>Bacteroidota</taxon>
        <taxon>Flavobacteriia</taxon>
        <taxon>Flavobacteriales</taxon>
        <taxon>Flavobacteriaceae</taxon>
        <taxon>Nonlabens</taxon>
    </lineage>
</organism>
<dbReference type="EMBL" id="CP034549">
    <property type="protein sequence ID" value="AZQ43053.1"/>
    <property type="molecule type" value="Genomic_DNA"/>
</dbReference>
<name>A0A3S9MV72_9FLAO</name>
<dbReference type="KEGG" id="noj:EJ995_01950"/>
<gene>
    <name evidence="1" type="ORF">EJ995_01950</name>
</gene>
<evidence type="ECO:0000313" key="2">
    <source>
        <dbReference type="Proteomes" id="UP000279600"/>
    </source>
</evidence>
<keyword evidence="2" id="KW-1185">Reference proteome</keyword>
<sequence length="513" mass="58871">MKKLLIVIGILATIFVIGLITANTIIKGKVVNFLENGLADNVDLKYEDLSMSLWSGSIRIDSIQVALSNQQDDEVHTSGYFNYLDIEGVDYWEYFFKDQIKIDLIRVDRNAVKYYQNRYQKPADSSGSKRNPLAEINKDILIKKFEIGSSSFDMYNKQADSLIMSIYDGKLSLVNLATDSLQIAKKIPVTYDDVSITTDSLYYKLNNLEHVQVRDFRLGKDQIDVIDFRIVPDYSIGEYNRQLDRERDYIKMDVDSLQIRNYDVQLEDKLLVRADRIEIFQPDAFLHRSKSLPDDLSYKPLYSEMLRKLSFDMQMDTILIKQAQVIYQEKMKADRPPGEIKFSQMDLTMVTVGNTQESGVKTNITADGIFQDAGDLHADWTFDVNDDQETFRFSGHIFNLPASNINRFTQPNLNIGFKGDLDEIYFDIDGDNINSITNMKMSFNEFKVELLEDQDNIFSKIASGIANIFVPKNSNNGDDDYRTGTGEAERDTSKSIFNFIWLSILSALIKTMT</sequence>
<evidence type="ECO:0008006" key="3">
    <source>
        <dbReference type="Google" id="ProtNLM"/>
    </source>
</evidence>
<protein>
    <recommendedName>
        <fullName evidence="3">DUF748 domain-containing protein</fullName>
    </recommendedName>
</protein>
<dbReference type="OrthoDB" id="1412480at2"/>